<dbReference type="PANTHER" id="PTHR33121">
    <property type="entry name" value="CYCLIC DI-GMP PHOSPHODIESTERASE PDEF"/>
    <property type="match status" value="1"/>
</dbReference>
<keyword evidence="1" id="KW-0472">Membrane</keyword>
<dbReference type="PROSITE" id="PS50883">
    <property type="entry name" value="EAL"/>
    <property type="match status" value="1"/>
</dbReference>
<dbReference type="NCBIfam" id="TIGR00254">
    <property type="entry name" value="GGDEF"/>
    <property type="match status" value="1"/>
</dbReference>
<evidence type="ECO:0000259" key="2">
    <source>
        <dbReference type="PROSITE" id="PS50883"/>
    </source>
</evidence>
<protein>
    <submittedName>
        <fullName evidence="4">Diguanylate cyclase (GGDEF)-like protein</fullName>
    </submittedName>
</protein>
<dbReference type="OrthoDB" id="23692at2"/>
<feature type="domain" description="EAL" evidence="2">
    <location>
        <begin position="499"/>
        <end position="752"/>
    </location>
</feature>
<dbReference type="SMART" id="SM00052">
    <property type="entry name" value="EAL"/>
    <property type="match status" value="1"/>
</dbReference>
<feature type="transmembrane region" description="Helical" evidence="1">
    <location>
        <begin position="197"/>
        <end position="219"/>
    </location>
</feature>
<proteinExistence type="predicted"/>
<feature type="transmembrane region" description="Helical" evidence="1">
    <location>
        <begin position="169"/>
        <end position="190"/>
    </location>
</feature>
<dbReference type="InterPro" id="IPR050706">
    <property type="entry name" value="Cyclic-di-GMP_PDE-like"/>
</dbReference>
<dbReference type="CDD" id="cd01948">
    <property type="entry name" value="EAL"/>
    <property type="match status" value="1"/>
</dbReference>
<name>A0A2T0QXU2_9ACTN</name>
<dbReference type="GO" id="GO:0071111">
    <property type="term" value="F:cyclic-guanylate-specific phosphodiesterase activity"/>
    <property type="evidence" value="ECO:0007669"/>
    <property type="project" value="InterPro"/>
</dbReference>
<dbReference type="Pfam" id="PF00563">
    <property type="entry name" value="EAL"/>
    <property type="match status" value="1"/>
</dbReference>
<dbReference type="PROSITE" id="PS50887">
    <property type="entry name" value="GGDEF"/>
    <property type="match status" value="1"/>
</dbReference>
<dbReference type="CDD" id="cd01949">
    <property type="entry name" value="GGDEF"/>
    <property type="match status" value="1"/>
</dbReference>
<dbReference type="Pfam" id="PF00990">
    <property type="entry name" value="GGDEF"/>
    <property type="match status" value="1"/>
</dbReference>
<feature type="transmembrane region" description="Helical" evidence="1">
    <location>
        <begin position="137"/>
        <end position="157"/>
    </location>
</feature>
<dbReference type="InterPro" id="IPR001633">
    <property type="entry name" value="EAL_dom"/>
</dbReference>
<evidence type="ECO:0000256" key="1">
    <source>
        <dbReference type="SAM" id="Phobius"/>
    </source>
</evidence>
<dbReference type="InterPro" id="IPR043128">
    <property type="entry name" value="Rev_trsase/Diguanyl_cyclase"/>
</dbReference>
<keyword evidence="1" id="KW-0812">Transmembrane</keyword>
<dbReference type="Gene3D" id="3.30.70.270">
    <property type="match status" value="1"/>
</dbReference>
<dbReference type="PANTHER" id="PTHR33121:SF79">
    <property type="entry name" value="CYCLIC DI-GMP PHOSPHODIESTERASE PDED-RELATED"/>
    <property type="match status" value="1"/>
</dbReference>
<evidence type="ECO:0000313" key="4">
    <source>
        <dbReference type="EMBL" id="PRY10839.1"/>
    </source>
</evidence>
<dbReference type="Proteomes" id="UP000238083">
    <property type="component" value="Unassembled WGS sequence"/>
</dbReference>
<dbReference type="RefSeq" id="WP_106215068.1">
    <property type="nucleotide sequence ID" value="NZ_PVZF01000015.1"/>
</dbReference>
<dbReference type="InterPro" id="IPR035919">
    <property type="entry name" value="EAL_sf"/>
</dbReference>
<accession>A0A2T0QXU2</accession>
<comment type="caution">
    <text evidence="4">The sequence shown here is derived from an EMBL/GenBank/DDBJ whole genome shotgun (WGS) entry which is preliminary data.</text>
</comment>
<feature type="transmembrane region" description="Helical" evidence="1">
    <location>
        <begin position="106"/>
        <end position="125"/>
    </location>
</feature>
<dbReference type="SMART" id="SM00267">
    <property type="entry name" value="GGDEF"/>
    <property type="match status" value="1"/>
</dbReference>
<dbReference type="EMBL" id="PVZF01000015">
    <property type="protein sequence ID" value="PRY10839.1"/>
    <property type="molecule type" value="Genomic_DNA"/>
</dbReference>
<evidence type="ECO:0000259" key="3">
    <source>
        <dbReference type="PROSITE" id="PS50887"/>
    </source>
</evidence>
<reference evidence="4 5" key="1">
    <citation type="submission" date="2018-03" db="EMBL/GenBank/DDBJ databases">
        <title>Genomic Encyclopedia of Archaeal and Bacterial Type Strains, Phase II (KMG-II): from individual species to whole genera.</title>
        <authorList>
            <person name="Goeker M."/>
        </authorList>
    </citation>
    <scope>NUCLEOTIDE SEQUENCE [LARGE SCALE GENOMIC DNA]</scope>
    <source>
        <strain evidence="4 5">DSM 19711</strain>
    </source>
</reference>
<feature type="domain" description="GGDEF" evidence="3">
    <location>
        <begin position="349"/>
        <end position="478"/>
    </location>
</feature>
<dbReference type="Gene3D" id="3.20.20.450">
    <property type="entry name" value="EAL domain"/>
    <property type="match status" value="1"/>
</dbReference>
<keyword evidence="5" id="KW-1185">Reference proteome</keyword>
<keyword evidence="1" id="KW-1133">Transmembrane helix</keyword>
<dbReference type="AlphaFoldDB" id="A0A2T0QXU2"/>
<dbReference type="InterPro" id="IPR000160">
    <property type="entry name" value="GGDEF_dom"/>
</dbReference>
<dbReference type="InterPro" id="IPR029787">
    <property type="entry name" value="Nucleotide_cyclase"/>
</dbReference>
<feature type="transmembrane region" description="Helical" evidence="1">
    <location>
        <begin position="263"/>
        <end position="284"/>
    </location>
</feature>
<organism evidence="4 5">
    <name type="scientific">Kineococcus rhizosphaerae</name>
    <dbReference type="NCBI Taxonomy" id="559628"/>
    <lineage>
        <taxon>Bacteria</taxon>
        <taxon>Bacillati</taxon>
        <taxon>Actinomycetota</taxon>
        <taxon>Actinomycetes</taxon>
        <taxon>Kineosporiales</taxon>
        <taxon>Kineosporiaceae</taxon>
        <taxon>Kineococcus</taxon>
    </lineage>
</organism>
<evidence type="ECO:0000313" key="5">
    <source>
        <dbReference type="Proteomes" id="UP000238083"/>
    </source>
</evidence>
<gene>
    <name evidence="4" type="ORF">CLV37_115103</name>
</gene>
<dbReference type="SUPFAM" id="SSF55073">
    <property type="entry name" value="Nucleotide cyclase"/>
    <property type="match status" value="1"/>
</dbReference>
<dbReference type="SUPFAM" id="SSF141868">
    <property type="entry name" value="EAL domain-like"/>
    <property type="match status" value="1"/>
</dbReference>
<sequence>MPTSSRSAWRRRTPRTLLALAGAGWVLYLVLTLLAHSHGPALDTWLGSGVELLAVTALWLRARVDDGEARAWREFAVGWTCYTATEIAVDVLQNVVGDVPLTALEAGYVVGYLFWLRGIGALLWPHRVQRRSYVLEIATVLVLLAAVIARFVAPPLAHLTGTPLLNVGWWLYLPFGDLIVAACAGVVAAGRGRDHRWWALTAGLTVFAAGDVGYSVVLVCSGGTAVTFGLGFDVAWVGGLVAVAATSWLAPNPRRSTARDGRWLYVLPVVCVPVAAVVLFLVALGRPDPFSASLAFVALVGGVGLLVGGQRELLTLTAFRQAALVDDLTGAANRRALVEAVTARVEAAEPFALALVDLDRFKTVNDSLGHGAGDDLLRQVVARLRATFPADALVARLGGDELAVLLPGPEEGLDTVRAAHPAISGSYTVGGRRIHVGASVGVAVHPRQAETAADLLHVADLALLSAKEGGDRVAGHDAGALGGVRGELLLVEQLRVCLGLDTEADADDHLRAGNLLLHFQPQVRTDDGTVEGAEALVRWQHPDHGLMPPLTFLGLVERHGLMHALTGWVLDEALRVASAWHRDGRGVRVAVNLSATNLANPALPARVSALLHRHHAPVDVLALEITETVAMEGSAGSLAVLREFSEMGLSLSIDDFGTGYSSLGYFRQREFDEVKLDRSFVTGIGTDPRAEAVIVSTIELAHRLGARVVAEGVEDEETLRELTRLGCDLVQGYLHSRPVPAAAFERWCDQRSPSAADDLAEHRVEELLRRNLPAVDRH</sequence>
<feature type="transmembrane region" description="Helical" evidence="1">
    <location>
        <begin position="225"/>
        <end position="251"/>
    </location>
</feature>